<keyword evidence="4" id="KW-1185">Reference proteome</keyword>
<organism evidence="3 4">
    <name type="scientific">Paenibacillus selenitireducens</name>
    <dbReference type="NCBI Taxonomy" id="1324314"/>
    <lineage>
        <taxon>Bacteria</taxon>
        <taxon>Bacillati</taxon>
        <taxon>Bacillota</taxon>
        <taxon>Bacilli</taxon>
        <taxon>Bacillales</taxon>
        <taxon>Paenibacillaceae</taxon>
        <taxon>Paenibacillus</taxon>
    </lineage>
</organism>
<protein>
    <submittedName>
        <fullName evidence="3">Glyoxalase</fullName>
    </submittedName>
</protein>
<dbReference type="Gene3D" id="3.10.180.10">
    <property type="entry name" value="2,3-Dihydroxybiphenyl 1,2-Dioxygenase, domain 1"/>
    <property type="match status" value="1"/>
</dbReference>
<feature type="domain" description="VOC" evidence="2">
    <location>
        <begin position="6"/>
        <end position="125"/>
    </location>
</feature>
<evidence type="ECO:0000259" key="2">
    <source>
        <dbReference type="PROSITE" id="PS51819"/>
    </source>
</evidence>
<dbReference type="PROSITE" id="PS00934">
    <property type="entry name" value="GLYOXALASE_I_1"/>
    <property type="match status" value="1"/>
</dbReference>
<dbReference type="Proteomes" id="UP000190188">
    <property type="component" value="Unassembled WGS sequence"/>
</dbReference>
<dbReference type="GO" id="GO:0004462">
    <property type="term" value="F:lactoylglutathione lyase activity"/>
    <property type="evidence" value="ECO:0007669"/>
    <property type="project" value="InterPro"/>
</dbReference>
<dbReference type="AlphaFoldDB" id="A0A1T2X675"/>
<dbReference type="InterPro" id="IPR018146">
    <property type="entry name" value="Glyoxalase_1_CS"/>
</dbReference>
<sequence length="128" mass="14579">MIQHKGLHHVSIIVTDLERSKAFYQKILGLREIERPAFDFPGAWLEVGDSGQQLHLIIHEGETLRTGGIDTRDGHFAIRIANYEAAVAWLQQNEVEFRSKPDSITGFAQIFLLDPDRNIIELNAEMIK</sequence>
<proteinExistence type="predicted"/>
<dbReference type="GO" id="GO:0046872">
    <property type="term" value="F:metal ion binding"/>
    <property type="evidence" value="ECO:0007669"/>
    <property type="project" value="UniProtKB-KW"/>
</dbReference>
<dbReference type="EMBL" id="MSZX01000009">
    <property type="protein sequence ID" value="OPA75391.1"/>
    <property type="molecule type" value="Genomic_DNA"/>
</dbReference>
<dbReference type="PROSITE" id="PS51819">
    <property type="entry name" value="VOC"/>
    <property type="match status" value="1"/>
</dbReference>
<evidence type="ECO:0000313" key="4">
    <source>
        <dbReference type="Proteomes" id="UP000190188"/>
    </source>
</evidence>
<dbReference type="OrthoDB" id="9800322at2"/>
<evidence type="ECO:0000313" key="3">
    <source>
        <dbReference type="EMBL" id="OPA75391.1"/>
    </source>
</evidence>
<gene>
    <name evidence="3" type="ORF">BVG16_22230</name>
</gene>
<keyword evidence="1" id="KW-0479">Metal-binding</keyword>
<dbReference type="Pfam" id="PF00903">
    <property type="entry name" value="Glyoxalase"/>
    <property type="match status" value="1"/>
</dbReference>
<comment type="caution">
    <text evidence="3">The sequence shown here is derived from an EMBL/GenBank/DDBJ whole genome shotgun (WGS) entry which is preliminary data.</text>
</comment>
<dbReference type="InterPro" id="IPR050383">
    <property type="entry name" value="GlyoxalaseI/FosfomycinResist"/>
</dbReference>
<dbReference type="InterPro" id="IPR004360">
    <property type="entry name" value="Glyas_Fos-R_dOase_dom"/>
</dbReference>
<dbReference type="PANTHER" id="PTHR21366">
    <property type="entry name" value="GLYOXALASE FAMILY PROTEIN"/>
    <property type="match status" value="1"/>
</dbReference>
<dbReference type="RefSeq" id="WP_078501462.1">
    <property type="nucleotide sequence ID" value="NZ_MSZX01000009.1"/>
</dbReference>
<reference evidence="3 4" key="1">
    <citation type="submission" date="2017-01" db="EMBL/GenBank/DDBJ databases">
        <title>Genome analysis of Paenibacillus selenitrireducens ES3-24.</title>
        <authorList>
            <person name="Xu D."/>
            <person name="Yao R."/>
            <person name="Zheng S."/>
        </authorList>
    </citation>
    <scope>NUCLEOTIDE SEQUENCE [LARGE SCALE GENOMIC DNA]</scope>
    <source>
        <strain evidence="3 4">ES3-24</strain>
    </source>
</reference>
<dbReference type="STRING" id="1324314.BVG16_22230"/>
<dbReference type="InterPro" id="IPR037523">
    <property type="entry name" value="VOC_core"/>
</dbReference>
<evidence type="ECO:0000256" key="1">
    <source>
        <dbReference type="ARBA" id="ARBA00022723"/>
    </source>
</evidence>
<name>A0A1T2X675_9BACL</name>
<dbReference type="InterPro" id="IPR029068">
    <property type="entry name" value="Glyas_Bleomycin-R_OHBP_Dase"/>
</dbReference>
<dbReference type="SUPFAM" id="SSF54593">
    <property type="entry name" value="Glyoxalase/Bleomycin resistance protein/Dihydroxybiphenyl dioxygenase"/>
    <property type="match status" value="1"/>
</dbReference>
<accession>A0A1T2X675</accession>